<reference evidence="3" key="2">
    <citation type="submission" date="2014-06" db="EMBL/GenBank/DDBJ databases">
        <authorList>
            <person name="Aslett M."/>
            <person name="De Silva Nishadi"/>
        </authorList>
    </citation>
    <scope>NUCLEOTIDE SEQUENCE</scope>
    <source>
        <strain evidence="3">Bond</strain>
    </source>
</reference>
<protein>
    <recommendedName>
        <fullName evidence="4">C3H1-type domain-containing protein</fullName>
    </recommendedName>
</protein>
<name>A0A061BK12_BABBI</name>
<reference evidence="3" key="1">
    <citation type="journal article" date="2014" name="Nucleic Acids Res.">
        <title>The evolutionary dynamics of variant antigen genes in Babesia reveal a history of genomic innovation underlying host-parasite interaction.</title>
        <authorList>
            <person name="Jackson A.P."/>
            <person name="Otto T.D."/>
            <person name="Darby A."/>
            <person name="Ramaprasad A."/>
            <person name="Xia D."/>
            <person name="Echaide I.E."/>
            <person name="Farber M."/>
            <person name="Gahlot S."/>
            <person name="Gamble J."/>
            <person name="Gupta D."/>
            <person name="Gupta Y."/>
            <person name="Jackson L."/>
            <person name="Malandrin L."/>
            <person name="Malas T.B."/>
            <person name="Moussa E."/>
            <person name="Nair M."/>
            <person name="Reid AJ."/>
            <person name="Sanders M."/>
            <person name="Sharma J."/>
            <person name="Tracey A."/>
            <person name="Quail M.A."/>
            <person name="Weir W."/>
            <person name="Wastling J.M."/>
            <person name="Hall N."/>
            <person name="Willadsen P."/>
            <person name="Lingelbach K."/>
            <person name="Shiels B."/>
            <person name="Tait A."/>
            <person name="Berriman M."/>
            <person name="Allred D.R."/>
            <person name="Pain A."/>
        </authorList>
    </citation>
    <scope>NUCLEOTIDE SEQUENCE</scope>
    <source>
        <strain evidence="3">Bond</strain>
    </source>
</reference>
<dbReference type="GeneID" id="24562009"/>
<keyword evidence="1" id="KW-0175">Coiled coil</keyword>
<feature type="transmembrane region" description="Helical" evidence="2">
    <location>
        <begin position="1834"/>
        <end position="1855"/>
    </location>
</feature>
<proteinExistence type="predicted"/>
<keyword evidence="2" id="KW-0812">Transmembrane</keyword>
<keyword evidence="2" id="KW-1133">Transmembrane helix</keyword>
<dbReference type="RefSeq" id="XP_012770736.1">
    <property type="nucleotide sequence ID" value="XM_012915282.1"/>
</dbReference>
<keyword evidence="2" id="KW-0472">Membrane</keyword>
<organism evidence="3">
    <name type="scientific">Babesia bigemina</name>
    <dbReference type="NCBI Taxonomy" id="5866"/>
    <lineage>
        <taxon>Eukaryota</taxon>
        <taxon>Sar</taxon>
        <taxon>Alveolata</taxon>
        <taxon>Apicomplexa</taxon>
        <taxon>Aconoidasida</taxon>
        <taxon>Piroplasmida</taxon>
        <taxon>Babesiidae</taxon>
        <taxon>Babesia</taxon>
    </lineage>
</organism>
<dbReference type="KEGG" id="bbig:BBBOND_0004500"/>
<evidence type="ECO:0008006" key="4">
    <source>
        <dbReference type="Google" id="ProtNLM"/>
    </source>
</evidence>
<feature type="coiled-coil region" evidence="1">
    <location>
        <begin position="41"/>
        <end position="68"/>
    </location>
</feature>
<evidence type="ECO:0000256" key="1">
    <source>
        <dbReference type="SAM" id="Coils"/>
    </source>
</evidence>
<accession>A0A061BK12</accession>
<dbReference type="VEuPathDB" id="PiroplasmaDB:BBBOND_0004500"/>
<dbReference type="OrthoDB" id="10266508at2759"/>
<evidence type="ECO:0000256" key="2">
    <source>
        <dbReference type="SAM" id="Phobius"/>
    </source>
</evidence>
<evidence type="ECO:0000313" key="3">
    <source>
        <dbReference type="EMBL" id="CDR71792.1"/>
    </source>
</evidence>
<dbReference type="EMBL" id="LK055175">
    <property type="protein sequence ID" value="CDR71792.1"/>
    <property type="molecule type" value="Genomic_DNA"/>
</dbReference>
<gene>
    <name evidence="3" type="ORF">BBBOND_0004500</name>
</gene>
<sequence>MKHAKDSDNVDQPKNVFTKQQITDMKNKCIASHSRRYDDATKKALQDIEEREKQLKELENKLSIFTEKNNSDDCKNLLDNLCDGLQTFLGFNSESKGYDGTGIVYSDLDRLCDGVMGFLYQVLKDVSEKQPYSVGKTILIEIVTELKNNLSTGREGFKFIAQVAGKVGEYNERVKQGNDDVKKPINELLKRVGEHFKTEVSNILKDNSDAGDDHDSFNDVERMRDKIGDCMHFAEIFCGKMQKAKEHIADLNNNCGIHVNSALNSITYASANLHDLSQKMWRDLWDMEDKISSALESLKLCVKKHIDSQVSGLVEQLKGLIQKILDQLKHINTQLTVYIDSLEKWMKELQRVIDEVQRTHVNKIVNKQLGTQNEIRIRNISAEMEESKVNLEKYIDEDMRPGLTKLVEQAKLKVTELEGALKRDLKHVRDKVKDEIMRYVQKARKEFEEIKKNIGEPNNAPGVYYNWTKLKDGIWKDLEAIYGEGKNHVVTNYNGLRQIIDGVKTYAEKFDDKGSDTLEMVVWRWIKDILNLEPVKGWLDAYFKYNKGIGTSSNLRFGNIPHKGKDNFDASAKINSAADMHPKVIEAIMNTLRQDIANAGAQVTNHMKKAEEQSNSNKKIEIYLSAVEVGIKRFADSVQNRLKKEMGVEGIDVGKIVAEIGNKVKNPAAAEYRSHTLDGIVESTIVTLSHTASQVAAQLEKFRNTSNIANLHPAMEKIAHIADILENNPGNHGKAIDSALHNAKRNVDALCKTLNEIPLTELNTSFPDESFSSHEVQLPKLQNYATGIGANKSGKKKELEDVLTFIFTKAADLDINETKMNLVKWSTDLITHIDAFTKEIIEVGRGINWNLDNIKNGNIGYLLTEIKNNIHNLRHTNLINAMQSAYRFIDSDANSLRDTTIAHLNRLVDYEVYSALSTLTTAARRNYVSSIKSLLTAFADKVGQELRELPEEIDADLRIGFKGFMKTLEDGDKSLTVTGKENIKKLSELANQFASGYTPENFRKLSAGFRKFYLPLDAYVRGEITNVNTEENKKKNPPGRDTNAYVDTFRRVGIALTGLLEHISNENRYDHKVHGLLEDLKTAISAVKPDDFSKPNTPTMDSVAVGLSHFIKELGNVYVSAYDDAKFAGALLDESDNPETSKLTDYGRKCAKVFATLLEICNYDMKHIKEECEVRWRDRQICLKSNDDDKNDLGAFLKHCGYGVPSMERVQDNELQCKDSMRGKHVYGLFTNDKSPPTITDEHHIKKCVPKDYNYSVLEFAECLMNHLKEYYQVCHYETSTSTKYPSNINQMLTWLSGLPHSTVYDKLYLNGFADLFEKKDKEVENSDGGITFEIEGDGSDGSSIAVSTKDENKLEAYPVTITPAGLSDILAAVCSGAHDVLTSVLGHGHAGGRYACDFNTNPDKFSYPADMVTLACWLYDILRRVHHQLYFLYQQCYHNTERNGWAECYYGRYVAGSSWVCNQMQCPDQTCDQKCKQTCNQIHNQIGDQHPSCGLKSPLQSFLEDGLQGFLPHSIKFERGKMECSVKGHFNLPCKTPMGFGNISDMASHTQRGRHIYDALKRLCGDERSPLPKLCGQLSCLLPSAPKTLDDMFGFYYRLLRGWDSDYPRRQQHRETALEGAVKDANFGNEETKLDVTKIFKKNDHASKENMTHLTGDLYALVDCNGMSSSAPSHPCGRYMRPICHDMCGTFTKENADKYLSWIVYCTGSFLDLLKQLYEECNNNCAGDRPKCRVSKCKKTCNALESPMAPGSAHDDSCNSIVNCRFMRPTFYKYGLVLGDCKSLSAKTTKRTCKDLCMVLKSVTNEEESAHHPLAELVYRTIPNFLFAIRAPFIWTTVALWLLSLLYLLHIMVIRLDLLHIKSHLHSPSSHRIAAQSLLAAARVNKLNRVFYLQP</sequence>
<feature type="coiled-coil region" evidence="1">
    <location>
        <begin position="314"/>
        <end position="397"/>
    </location>
</feature>